<keyword evidence="6" id="KW-1185">Reference proteome</keyword>
<keyword evidence="2" id="KW-0378">Hydrolase</keyword>
<dbReference type="Proteomes" id="UP001315967">
    <property type="component" value="Chromosome"/>
</dbReference>
<dbReference type="Gene3D" id="3.20.20.370">
    <property type="entry name" value="Glycoside hydrolase/deacetylase"/>
    <property type="match status" value="1"/>
</dbReference>
<dbReference type="CDD" id="cd10917">
    <property type="entry name" value="CE4_NodB_like_6s_7s"/>
    <property type="match status" value="1"/>
</dbReference>
<dbReference type="Pfam" id="PF01522">
    <property type="entry name" value="Polysacc_deac_1"/>
    <property type="match status" value="1"/>
</dbReference>
<feature type="chain" id="PRO_5046840288" evidence="3">
    <location>
        <begin position="20"/>
        <end position="298"/>
    </location>
</feature>
<dbReference type="RefSeq" id="WP_313793804.1">
    <property type="nucleotide sequence ID" value="NZ_CP102453.1"/>
</dbReference>
<organism evidence="5 6">
    <name type="scientific">Fundicoccus culcitae</name>
    <dbReference type="NCBI Taxonomy" id="2969821"/>
    <lineage>
        <taxon>Bacteria</taxon>
        <taxon>Bacillati</taxon>
        <taxon>Bacillota</taxon>
        <taxon>Bacilli</taxon>
        <taxon>Lactobacillales</taxon>
        <taxon>Aerococcaceae</taxon>
        <taxon>Fundicoccus</taxon>
    </lineage>
</organism>
<dbReference type="PANTHER" id="PTHR10587">
    <property type="entry name" value="GLYCOSYL TRANSFERASE-RELATED"/>
    <property type="match status" value="1"/>
</dbReference>
<evidence type="ECO:0000313" key="5">
    <source>
        <dbReference type="EMBL" id="UUX34301.1"/>
    </source>
</evidence>
<keyword evidence="1" id="KW-0479">Metal-binding</keyword>
<sequence>MLKISMVLLLAFLIGGCQKEEEVQQLTIEPVEILDNQPTTVNEQNDTQGELWGYQPRQPWTQIDYATLNEDGFAYEIYDDPDISSEILTLNEASDSRVLFFTFDDAPQEPDSYALEIAQTLKAHDVNAVFLVNGMYLKSDKGREITRQVHEMGFEIGNHTTTHPFLHELSYDEQYSELLITNELIEEITQDRVRWFRPPFGSYNLDTVHAANELGLQLITWTFGYDWMDEYLESTALTHISLTTDHLKAGANVLMHDRPWTLKALPQIIQGYRQQGYHIVDPYIIKHQKNSTIVHGSN</sequence>
<dbReference type="PROSITE" id="PS51677">
    <property type="entry name" value="NODB"/>
    <property type="match status" value="1"/>
</dbReference>
<evidence type="ECO:0000259" key="4">
    <source>
        <dbReference type="PROSITE" id="PS51677"/>
    </source>
</evidence>
<dbReference type="PROSITE" id="PS51257">
    <property type="entry name" value="PROKAR_LIPOPROTEIN"/>
    <property type="match status" value="1"/>
</dbReference>
<proteinExistence type="predicted"/>
<dbReference type="InterPro" id="IPR011330">
    <property type="entry name" value="Glyco_hydro/deAcase_b/a-brl"/>
</dbReference>
<evidence type="ECO:0000256" key="2">
    <source>
        <dbReference type="ARBA" id="ARBA00022801"/>
    </source>
</evidence>
<gene>
    <name evidence="5" type="ORF">NRE15_01115</name>
</gene>
<keyword evidence="3" id="KW-0732">Signal</keyword>
<evidence type="ECO:0000313" key="6">
    <source>
        <dbReference type="Proteomes" id="UP001315967"/>
    </source>
</evidence>
<dbReference type="EMBL" id="CP102453">
    <property type="protein sequence ID" value="UUX34301.1"/>
    <property type="molecule type" value="Genomic_DNA"/>
</dbReference>
<dbReference type="InterPro" id="IPR002509">
    <property type="entry name" value="NODB_dom"/>
</dbReference>
<accession>A0ABY5P6D5</accession>
<reference evidence="5 6" key="1">
    <citation type="submission" date="2022-08" db="EMBL/GenBank/DDBJ databases">
        <title>Aerococcaceae sp. nov isolated from spoiled eye mask.</title>
        <authorList>
            <person name="Zhou G."/>
            <person name="Xie X.-B."/>
            <person name="Shi Q.-S."/>
            <person name="Wang Y.-S."/>
            <person name="Wen X."/>
            <person name="Peng H."/>
            <person name="Yang X.-J."/>
            <person name="Tao H.-B."/>
            <person name="Huang X.-M."/>
        </authorList>
    </citation>
    <scope>NUCLEOTIDE SEQUENCE [LARGE SCALE GENOMIC DNA]</scope>
    <source>
        <strain evidence="6">DM20194951</strain>
    </source>
</reference>
<feature type="domain" description="NodB homology" evidence="4">
    <location>
        <begin position="97"/>
        <end position="280"/>
    </location>
</feature>
<name>A0ABY5P6D5_9LACT</name>
<evidence type="ECO:0000256" key="1">
    <source>
        <dbReference type="ARBA" id="ARBA00022723"/>
    </source>
</evidence>
<dbReference type="InterPro" id="IPR050248">
    <property type="entry name" value="Polysacc_deacetylase_ArnD"/>
</dbReference>
<dbReference type="PANTHER" id="PTHR10587:SF133">
    <property type="entry name" value="CHITIN DEACETYLASE 1-RELATED"/>
    <property type="match status" value="1"/>
</dbReference>
<evidence type="ECO:0000256" key="3">
    <source>
        <dbReference type="SAM" id="SignalP"/>
    </source>
</evidence>
<protein>
    <submittedName>
        <fullName evidence="5">Polysaccharide deacetylase family protein</fullName>
    </submittedName>
</protein>
<feature type="signal peptide" evidence="3">
    <location>
        <begin position="1"/>
        <end position="19"/>
    </location>
</feature>
<dbReference type="SUPFAM" id="SSF88713">
    <property type="entry name" value="Glycoside hydrolase/deacetylase"/>
    <property type="match status" value="1"/>
</dbReference>